<evidence type="ECO:0000313" key="10">
    <source>
        <dbReference type="Proteomes" id="UP000824105"/>
    </source>
</evidence>
<evidence type="ECO:0000256" key="5">
    <source>
        <dbReference type="ARBA" id="ARBA00022989"/>
    </source>
</evidence>
<feature type="transmembrane region" description="Helical" evidence="8">
    <location>
        <begin position="368"/>
        <end position="395"/>
    </location>
</feature>
<keyword evidence="7" id="KW-0739">Sodium transport</keyword>
<keyword evidence="2 7" id="KW-1003">Cell membrane</keyword>
<dbReference type="InterPro" id="IPR005661">
    <property type="entry name" value="OadB_MmdB"/>
</dbReference>
<proteinExistence type="predicted"/>
<dbReference type="Pfam" id="PF03977">
    <property type="entry name" value="OAD_beta"/>
    <property type="match status" value="1"/>
</dbReference>
<feature type="transmembrane region" description="Helical" evidence="8">
    <location>
        <begin position="278"/>
        <end position="300"/>
    </location>
</feature>
<name>A0A9D2JP43_9FIRM</name>
<comment type="subcellular location">
    <subcellularLocation>
        <location evidence="1">Cell membrane</location>
        <topology evidence="1">Multi-pass membrane protein</topology>
    </subcellularLocation>
</comment>
<evidence type="ECO:0000256" key="4">
    <source>
        <dbReference type="ARBA" id="ARBA00022967"/>
    </source>
</evidence>
<dbReference type="AlphaFoldDB" id="A0A9D2JP43"/>
<comment type="caution">
    <text evidence="9">The sequence shown here is derived from an EMBL/GenBank/DDBJ whole genome shotgun (WGS) entry which is preliminary data.</text>
</comment>
<feature type="transmembrane region" description="Helical" evidence="8">
    <location>
        <begin position="51"/>
        <end position="77"/>
    </location>
</feature>
<feature type="transmembrane region" description="Helical" evidence="8">
    <location>
        <begin position="231"/>
        <end position="258"/>
    </location>
</feature>
<keyword evidence="5 8" id="KW-1133">Transmembrane helix</keyword>
<reference evidence="9" key="2">
    <citation type="submission" date="2021-04" db="EMBL/GenBank/DDBJ databases">
        <authorList>
            <person name="Gilroy R."/>
        </authorList>
    </citation>
    <scope>NUCLEOTIDE SEQUENCE</scope>
    <source>
        <strain evidence="9">CHK188-11489</strain>
    </source>
</reference>
<keyword evidence="3 8" id="KW-0812">Transmembrane</keyword>
<feature type="transmembrane region" description="Helical" evidence="8">
    <location>
        <begin position="187"/>
        <end position="210"/>
    </location>
</feature>
<keyword evidence="7" id="KW-0406">Ion transport</keyword>
<evidence type="ECO:0000256" key="6">
    <source>
        <dbReference type="ARBA" id="ARBA00023136"/>
    </source>
</evidence>
<accession>A0A9D2JP43</accession>
<dbReference type="GO" id="GO:0006814">
    <property type="term" value="P:sodium ion transport"/>
    <property type="evidence" value="ECO:0007669"/>
    <property type="project" value="UniProtKB-UniRule"/>
</dbReference>
<gene>
    <name evidence="9" type="ORF">H9724_00475</name>
</gene>
<protein>
    <submittedName>
        <fullName evidence="9">Sodium ion-translocating decarboxylase subunit beta</fullName>
    </submittedName>
</protein>
<evidence type="ECO:0000256" key="1">
    <source>
        <dbReference type="ARBA" id="ARBA00004651"/>
    </source>
</evidence>
<dbReference type="GO" id="GO:0005886">
    <property type="term" value="C:plasma membrane"/>
    <property type="evidence" value="ECO:0007669"/>
    <property type="project" value="UniProtKB-SubCell"/>
</dbReference>
<feature type="transmembrane region" description="Helical" evidence="8">
    <location>
        <begin position="26"/>
        <end position="44"/>
    </location>
</feature>
<reference evidence="9" key="1">
    <citation type="journal article" date="2021" name="PeerJ">
        <title>Extensive microbial diversity within the chicken gut microbiome revealed by metagenomics and culture.</title>
        <authorList>
            <person name="Gilroy R."/>
            <person name="Ravi A."/>
            <person name="Getino M."/>
            <person name="Pursley I."/>
            <person name="Horton D.L."/>
            <person name="Alikhan N.F."/>
            <person name="Baker D."/>
            <person name="Gharbi K."/>
            <person name="Hall N."/>
            <person name="Watson M."/>
            <person name="Adriaenssens E.M."/>
            <person name="Foster-Nyarko E."/>
            <person name="Jarju S."/>
            <person name="Secka A."/>
            <person name="Antonio M."/>
            <person name="Oren A."/>
            <person name="Chaudhuri R.R."/>
            <person name="La Ragione R."/>
            <person name="Hildebrand F."/>
            <person name="Pallen M.J."/>
        </authorList>
    </citation>
    <scope>NUCLEOTIDE SEQUENCE</scope>
    <source>
        <strain evidence="9">CHK188-11489</strain>
    </source>
</reference>
<dbReference type="PANTHER" id="PTHR35806:SF1">
    <property type="entry name" value="OXALOACETATE DECARBOXYLASE BETA CHAIN 2"/>
    <property type="match status" value="1"/>
</dbReference>
<evidence type="ECO:0000256" key="2">
    <source>
        <dbReference type="ARBA" id="ARBA00022475"/>
    </source>
</evidence>
<evidence type="ECO:0000256" key="3">
    <source>
        <dbReference type="ARBA" id="ARBA00022692"/>
    </source>
</evidence>
<dbReference type="PANTHER" id="PTHR35806">
    <property type="entry name" value="OXALOACETATE DECARBOXYLASE BETA CHAIN 2"/>
    <property type="match status" value="1"/>
</dbReference>
<evidence type="ECO:0000313" key="9">
    <source>
        <dbReference type="EMBL" id="HIZ61237.1"/>
    </source>
</evidence>
<dbReference type="Proteomes" id="UP000824105">
    <property type="component" value="Unassembled WGS sequence"/>
</dbReference>
<feature type="transmembrane region" description="Helical" evidence="8">
    <location>
        <begin position="97"/>
        <end position="119"/>
    </location>
</feature>
<sequence length="396" mass="41947">MGAILTNITEIFANSGWAQIFLVQDGWKYAVMLAVACVLLYLAIVKQFEPLLLLPIGFGMLMTNLPLDGIFHIEIFLNETNHINWEMLGNSGGLADYIYLGVKLGIYPPLIFLGIGTMTDFTPLIARPSSLLLGAAAQLGIFFTFIGARLLGFTGPEAASIGIIGGADGPTAIYTTTRLAPHLLGSIAVAAYCYMALVPVIQPPIMRFLTTEKERQVIMDTPRQVSKTEKILFPIVVTIIVSLTLPDAAILVGCLMMGNLMKESGVVERITKTAGNELMNIITIFLGFSVGCTTNASTFLTLQTVEIIVLGVVAFGVGTAGGVLLGKVMCALTHGKINPLIGSAGVSAVPMAARVSQKVGQEYNPRNYLLMHAMGPNVAGVIGSAVAAGILINIFG</sequence>
<keyword evidence="4" id="KW-1278">Translocase</keyword>
<keyword evidence="7" id="KW-0915">Sodium</keyword>
<dbReference type="GO" id="GO:0016829">
    <property type="term" value="F:lyase activity"/>
    <property type="evidence" value="ECO:0007669"/>
    <property type="project" value="InterPro"/>
</dbReference>
<dbReference type="NCBIfam" id="TIGR01109">
    <property type="entry name" value="Na_pump_decarbB"/>
    <property type="match status" value="1"/>
</dbReference>
<evidence type="ECO:0000256" key="8">
    <source>
        <dbReference type="SAM" id="Phobius"/>
    </source>
</evidence>
<keyword evidence="7" id="KW-0813">Transport</keyword>
<organism evidence="9 10">
    <name type="scientific">Candidatus Gemmiger avistercoris</name>
    <dbReference type="NCBI Taxonomy" id="2838606"/>
    <lineage>
        <taxon>Bacteria</taxon>
        <taxon>Bacillati</taxon>
        <taxon>Bacillota</taxon>
        <taxon>Clostridia</taxon>
        <taxon>Eubacteriales</taxon>
        <taxon>Gemmiger</taxon>
    </lineage>
</organism>
<evidence type="ECO:0000256" key="7">
    <source>
        <dbReference type="PIRNR" id="PIRNR015658"/>
    </source>
</evidence>
<keyword evidence="6 7" id="KW-0472">Membrane</keyword>
<feature type="transmembrane region" description="Helical" evidence="8">
    <location>
        <begin position="131"/>
        <end position="151"/>
    </location>
</feature>
<dbReference type="PIRSF" id="PIRSF015658">
    <property type="entry name" value="MmdB_OadB"/>
    <property type="match status" value="1"/>
</dbReference>
<feature type="transmembrane region" description="Helical" evidence="8">
    <location>
        <begin position="307"/>
        <end position="325"/>
    </location>
</feature>
<dbReference type="EMBL" id="DXBF01000006">
    <property type="protein sequence ID" value="HIZ61237.1"/>
    <property type="molecule type" value="Genomic_DNA"/>
</dbReference>